<dbReference type="EMBL" id="FNEJ01000004">
    <property type="protein sequence ID" value="SDI39995.1"/>
    <property type="molecule type" value="Genomic_DNA"/>
</dbReference>
<keyword evidence="3" id="KW-1185">Reference proteome</keyword>
<dbReference type="PANTHER" id="PTHR18964">
    <property type="entry name" value="ROK (REPRESSOR, ORF, KINASE) FAMILY"/>
    <property type="match status" value="1"/>
</dbReference>
<dbReference type="Gene3D" id="3.30.420.40">
    <property type="match status" value="2"/>
</dbReference>
<dbReference type="Pfam" id="PF00480">
    <property type="entry name" value="ROK"/>
    <property type="match status" value="1"/>
</dbReference>
<gene>
    <name evidence="2" type="ORF">SAMN04487993_1004102</name>
</gene>
<dbReference type="InterPro" id="IPR000600">
    <property type="entry name" value="ROK"/>
</dbReference>
<evidence type="ECO:0000256" key="1">
    <source>
        <dbReference type="ARBA" id="ARBA00006479"/>
    </source>
</evidence>
<dbReference type="OrthoDB" id="49685at2"/>
<dbReference type="Gene3D" id="1.10.10.10">
    <property type="entry name" value="Winged helix-like DNA-binding domain superfamily/Winged helix DNA-binding domain"/>
    <property type="match status" value="1"/>
</dbReference>
<dbReference type="InterPro" id="IPR043129">
    <property type="entry name" value="ATPase_NBD"/>
</dbReference>
<organism evidence="2 3">
    <name type="scientific">Salipiger marinus</name>
    <dbReference type="NCBI Taxonomy" id="555512"/>
    <lineage>
        <taxon>Bacteria</taxon>
        <taxon>Pseudomonadati</taxon>
        <taxon>Pseudomonadota</taxon>
        <taxon>Alphaproteobacteria</taxon>
        <taxon>Rhodobacterales</taxon>
        <taxon>Roseobacteraceae</taxon>
        <taxon>Salipiger</taxon>
    </lineage>
</organism>
<dbReference type="SUPFAM" id="SSF53067">
    <property type="entry name" value="Actin-like ATPase domain"/>
    <property type="match status" value="2"/>
</dbReference>
<name>A0A1G8K968_9RHOB</name>
<dbReference type="InterPro" id="IPR036388">
    <property type="entry name" value="WH-like_DNA-bd_sf"/>
</dbReference>
<reference evidence="2 3" key="1">
    <citation type="submission" date="2016-10" db="EMBL/GenBank/DDBJ databases">
        <authorList>
            <person name="de Groot N.N."/>
        </authorList>
    </citation>
    <scope>NUCLEOTIDE SEQUENCE [LARGE SCALE GENOMIC DNA]</scope>
    <source>
        <strain evidence="2 3">DSM 26424</strain>
    </source>
</reference>
<evidence type="ECO:0000313" key="3">
    <source>
        <dbReference type="Proteomes" id="UP000199093"/>
    </source>
</evidence>
<evidence type="ECO:0000313" key="2">
    <source>
        <dbReference type="EMBL" id="SDI39995.1"/>
    </source>
</evidence>
<protein>
    <submittedName>
        <fullName evidence="2">Transcriptional regulator of PTS protein</fullName>
    </submittedName>
</protein>
<dbReference type="Proteomes" id="UP000199093">
    <property type="component" value="Unassembled WGS sequence"/>
</dbReference>
<proteinExistence type="inferred from homology"/>
<dbReference type="PANTHER" id="PTHR18964:SF149">
    <property type="entry name" value="BIFUNCTIONAL UDP-N-ACETYLGLUCOSAMINE 2-EPIMERASE_N-ACETYLMANNOSAMINE KINASE"/>
    <property type="match status" value="1"/>
</dbReference>
<sequence>MTPAMDTARTDDLIAVASLVRSGHATNRGEISRQLGLRSTSVSDLVGQLIAQEVLHENSARGRGKGRPAAVLSFNQQRLGAVFVTVMDQTLVASAVDLDLRVLGQITAAPPMDSDSASIAATLRQLVTETAALFAPQVELAAIVCAMSGLLDVGRKIWCVSARWPQLRNLDLGAALDGFGCPVWLIRNLDAEMAGLRVQENHGPEETALLLHWGHGIGAAYAAGNEVVNRSRGRFCEIGHWGLGNGRGLRCNCGNSDCLETVAGLWAIRSDLAAEFPGLPASEHAIAAHLARMDLRDSRVVQAALSEMLRVTANLCRLLFPDRVILTGPFVQNPEVFSRFVQTLEVAPMLRSLDKVRVSVSDGSAQSELLGALREPLDTALRALVASAPAPAARPLRSARAQVAR</sequence>
<dbReference type="STRING" id="555512.SAMN04487993_1004102"/>
<accession>A0A1G8K968</accession>
<dbReference type="AlphaFoldDB" id="A0A1G8K968"/>
<comment type="similarity">
    <text evidence="1">Belongs to the ROK (NagC/XylR) family.</text>
</comment>
<dbReference type="SUPFAM" id="SSF46785">
    <property type="entry name" value="Winged helix' DNA-binding domain"/>
    <property type="match status" value="1"/>
</dbReference>
<dbReference type="InterPro" id="IPR036390">
    <property type="entry name" value="WH_DNA-bd_sf"/>
</dbReference>